<dbReference type="GO" id="GO:0030170">
    <property type="term" value="F:pyridoxal phosphate binding"/>
    <property type="evidence" value="ECO:0007669"/>
    <property type="project" value="InterPro"/>
</dbReference>
<dbReference type="EMBL" id="UINC01068156">
    <property type="protein sequence ID" value="SVC00548.1"/>
    <property type="molecule type" value="Genomic_DNA"/>
</dbReference>
<reference evidence="2" key="1">
    <citation type="submission" date="2018-05" db="EMBL/GenBank/DDBJ databases">
        <authorList>
            <person name="Lanie J.A."/>
            <person name="Ng W.-L."/>
            <person name="Kazmierczak K.M."/>
            <person name="Andrzejewski T.M."/>
            <person name="Davidsen T.M."/>
            <person name="Wayne K.J."/>
            <person name="Tettelin H."/>
            <person name="Glass J.I."/>
            <person name="Rusch D."/>
            <person name="Podicherti R."/>
            <person name="Tsui H.-C.T."/>
            <person name="Winkler M.E."/>
        </authorList>
    </citation>
    <scope>NUCLEOTIDE SEQUENCE</scope>
</reference>
<feature type="non-terminal residue" evidence="2">
    <location>
        <position position="1"/>
    </location>
</feature>
<evidence type="ECO:0000259" key="1">
    <source>
        <dbReference type="Pfam" id="PF00155"/>
    </source>
</evidence>
<name>A0A382ILU4_9ZZZZ</name>
<sequence>DYIYRELSSVGVKCQKPQGGFYMICDFSNVKNITQEINNDKTLCQKILNDIGFAMLPGSDFGLEEEKLLSRIAFVDFDGSEALKLISNKNFSQENSLDIICPQIVKGVSLLKEWIKSQ</sequence>
<evidence type="ECO:0000313" key="2">
    <source>
        <dbReference type="EMBL" id="SVC00548.1"/>
    </source>
</evidence>
<dbReference type="Pfam" id="PF00155">
    <property type="entry name" value="Aminotran_1_2"/>
    <property type="match status" value="1"/>
</dbReference>
<proteinExistence type="predicted"/>
<dbReference type="InterPro" id="IPR004839">
    <property type="entry name" value="Aminotransferase_I/II_large"/>
</dbReference>
<organism evidence="2">
    <name type="scientific">marine metagenome</name>
    <dbReference type="NCBI Taxonomy" id="408172"/>
    <lineage>
        <taxon>unclassified sequences</taxon>
        <taxon>metagenomes</taxon>
        <taxon>ecological metagenomes</taxon>
    </lineage>
</organism>
<dbReference type="InterPro" id="IPR015422">
    <property type="entry name" value="PyrdxlP-dep_Trfase_small"/>
</dbReference>
<dbReference type="Gene3D" id="3.90.1150.10">
    <property type="entry name" value="Aspartate Aminotransferase, domain 1"/>
    <property type="match status" value="1"/>
</dbReference>
<accession>A0A382ILU4</accession>
<dbReference type="AlphaFoldDB" id="A0A382ILU4"/>
<dbReference type="SUPFAM" id="SSF53383">
    <property type="entry name" value="PLP-dependent transferases"/>
    <property type="match status" value="1"/>
</dbReference>
<feature type="domain" description="Aminotransferase class I/classII large" evidence="1">
    <location>
        <begin position="1"/>
        <end position="67"/>
    </location>
</feature>
<gene>
    <name evidence="2" type="ORF">METZ01_LOCUS253402</name>
</gene>
<dbReference type="InterPro" id="IPR015424">
    <property type="entry name" value="PyrdxlP-dep_Trfase"/>
</dbReference>
<protein>
    <recommendedName>
        <fullName evidence="1">Aminotransferase class I/classII large domain-containing protein</fullName>
    </recommendedName>
</protein>